<feature type="domain" description="Transposase Tnp1/En/Spm-like" evidence="1">
    <location>
        <begin position="6"/>
        <end position="69"/>
    </location>
</feature>
<reference evidence="2" key="1">
    <citation type="submission" date="2019-10" db="EMBL/GenBank/DDBJ databases">
        <authorList>
            <person name="Zhang R."/>
            <person name="Pan Y."/>
            <person name="Wang J."/>
            <person name="Ma R."/>
            <person name="Yu S."/>
        </authorList>
    </citation>
    <scope>NUCLEOTIDE SEQUENCE</scope>
    <source>
        <strain evidence="2">LA-IB0</strain>
        <tissue evidence="2">Leaf</tissue>
    </source>
</reference>
<proteinExistence type="predicted"/>
<dbReference type="Pfam" id="PF03017">
    <property type="entry name" value="Transposase_23"/>
    <property type="match status" value="1"/>
</dbReference>
<evidence type="ECO:0000259" key="1">
    <source>
        <dbReference type="Pfam" id="PF03017"/>
    </source>
</evidence>
<gene>
    <name evidence="2" type="ORF">BUALT_Bualt12G0066100</name>
</gene>
<comment type="caution">
    <text evidence="2">The sequence shown here is derived from an EMBL/GenBank/DDBJ whole genome shotgun (WGS) entry which is preliminary data.</text>
</comment>
<dbReference type="EMBL" id="WHWC01000012">
    <property type="protein sequence ID" value="KAG8372437.1"/>
    <property type="molecule type" value="Genomic_DNA"/>
</dbReference>
<sequence>MQVHCVVLKSLGNINETVASGYVSEMEHARVNGEESGSDCCEIIIQSQMKKDACLLRPYGNIQTIEDSLGAPVAWPLSLVALDEILIDAIFDIIRARAFSNGLGHLLRK</sequence>
<dbReference type="AlphaFoldDB" id="A0AAV6WXP1"/>
<keyword evidence="3" id="KW-1185">Reference proteome</keyword>
<protein>
    <recommendedName>
        <fullName evidence="1">Transposase Tnp1/En/Spm-like domain-containing protein</fullName>
    </recommendedName>
</protein>
<accession>A0AAV6WXP1</accession>
<evidence type="ECO:0000313" key="3">
    <source>
        <dbReference type="Proteomes" id="UP000826271"/>
    </source>
</evidence>
<name>A0AAV6WXP1_9LAMI</name>
<dbReference type="InterPro" id="IPR004264">
    <property type="entry name" value="Transposase_23"/>
</dbReference>
<organism evidence="2 3">
    <name type="scientific">Buddleja alternifolia</name>
    <dbReference type="NCBI Taxonomy" id="168488"/>
    <lineage>
        <taxon>Eukaryota</taxon>
        <taxon>Viridiplantae</taxon>
        <taxon>Streptophyta</taxon>
        <taxon>Embryophyta</taxon>
        <taxon>Tracheophyta</taxon>
        <taxon>Spermatophyta</taxon>
        <taxon>Magnoliopsida</taxon>
        <taxon>eudicotyledons</taxon>
        <taxon>Gunneridae</taxon>
        <taxon>Pentapetalae</taxon>
        <taxon>asterids</taxon>
        <taxon>lamiids</taxon>
        <taxon>Lamiales</taxon>
        <taxon>Scrophulariaceae</taxon>
        <taxon>Buddlejeae</taxon>
        <taxon>Buddleja</taxon>
    </lineage>
</organism>
<dbReference type="Proteomes" id="UP000826271">
    <property type="component" value="Unassembled WGS sequence"/>
</dbReference>
<evidence type="ECO:0000313" key="2">
    <source>
        <dbReference type="EMBL" id="KAG8372437.1"/>
    </source>
</evidence>